<evidence type="ECO:0000256" key="4">
    <source>
        <dbReference type="ARBA" id="ARBA00022692"/>
    </source>
</evidence>
<protein>
    <recommendedName>
        <fullName evidence="8">Major facilitator superfamily (MFS) profile domain-containing protein</fullName>
    </recommendedName>
</protein>
<feature type="domain" description="Major facilitator superfamily (MFS) profile" evidence="8">
    <location>
        <begin position="41"/>
        <end position="477"/>
    </location>
</feature>
<feature type="transmembrane region" description="Helical" evidence="7">
    <location>
        <begin position="30"/>
        <end position="51"/>
    </location>
</feature>
<feature type="transmembrane region" description="Helical" evidence="7">
    <location>
        <begin position="71"/>
        <end position="97"/>
    </location>
</feature>
<dbReference type="PANTHER" id="PTHR48022:SF31">
    <property type="entry name" value="HEXOSE TRANSPORTER"/>
    <property type="match status" value="1"/>
</dbReference>
<evidence type="ECO:0000256" key="2">
    <source>
        <dbReference type="ARBA" id="ARBA00010992"/>
    </source>
</evidence>
<evidence type="ECO:0000313" key="10">
    <source>
        <dbReference type="Proteomes" id="UP000316270"/>
    </source>
</evidence>
<evidence type="ECO:0000256" key="5">
    <source>
        <dbReference type="ARBA" id="ARBA00022989"/>
    </source>
</evidence>
<dbReference type="Gene3D" id="1.20.1250.20">
    <property type="entry name" value="MFS general substrate transporter like domains"/>
    <property type="match status" value="1"/>
</dbReference>
<evidence type="ECO:0000259" key="8">
    <source>
        <dbReference type="PROSITE" id="PS50850"/>
    </source>
</evidence>
<dbReference type="SUPFAM" id="SSF103473">
    <property type="entry name" value="MFS general substrate transporter"/>
    <property type="match status" value="1"/>
</dbReference>
<dbReference type="InterPro" id="IPR036259">
    <property type="entry name" value="MFS_trans_sf"/>
</dbReference>
<dbReference type="PROSITE" id="PS00217">
    <property type="entry name" value="SUGAR_TRANSPORT_2"/>
    <property type="match status" value="1"/>
</dbReference>
<keyword evidence="4 7" id="KW-0812">Transmembrane</keyword>
<feature type="transmembrane region" description="Helical" evidence="7">
    <location>
        <begin position="390"/>
        <end position="413"/>
    </location>
</feature>
<feature type="transmembrane region" description="Helical" evidence="7">
    <location>
        <begin position="136"/>
        <end position="156"/>
    </location>
</feature>
<feature type="transmembrane region" description="Helical" evidence="7">
    <location>
        <begin position="354"/>
        <end position="378"/>
    </location>
</feature>
<gene>
    <name evidence="9" type="ORF">FKW77_001169</name>
</gene>
<dbReference type="GO" id="GO:0005351">
    <property type="term" value="F:carbohydrate:proton symporter activity"/>
    <property type="evidence" value="ECO:0007669"/>
    <property type="project" value="TreeGrafter"/>
</dbReference>
<feature type="transmembrane region" description="Helical" evidence="7">
    <location>
        <begin position="288"/>
        <end position="310"/>
    </location>
</feature>
<feature type="transmembrane region" description="Helical" evidence="7">
    <location>
        <begin position="425"/>
        <end position="443"/>
    </location>
</feature>
<name>A0A517LJL5_9PEZI</name>
<keyword evidence="5 7" id="KW-1133">Transmembrane helix</keyword>
<dbReference type="InterPro" id="IPR005828">
    <property type="entry name" value="MFS_sugar_transport-like"/>
</dbReference>
<evidence type="ECO:0000256" key="3">
    <source>
        <dbReference type="ARBA" id="ARBA00022448"/>
    </source>
</evidence>
<keyword evidence="6 7" id="KW-0472">Membrane</keyword>
<dbReference type="Pfam" id="PF00083">
    <property type="entry name" value="Sugar_tr"/>
    <property type="match status" value="1"/>
</dbReference>
<dbReference type="InterPro" id="IPR020846">
    <property type="entry name" value="MFS_dom"/>
</dbReference>
<evidence type="ECO:0000313" key="9">
    <source>
        <dbReference type="EMBL" id="QDS75833.1"/>
    </source>
</evidence>
<dbReference type="PROSITE" id="PS50850">
    <property type="entry name" value="MFS"/>
    <property type="match status" value="1"/>
</dbReference>
<evidence type="ECO:0000256" key="7">
    <source>
        <dbReference type="SAM" id="Phobius"/>
    </source>
</evidence>
<reference evidence="9 10" key="1">
    <citation type="submission" date="2019-07" db="EMBL/GenBank/DDBJ databases">
        <title>Finished genome of Venturia effusa.</title>
        <authorList>
            <person name="Young C.A."/>
            <person name="Cox M.P."/>
            <person name="Ganley A.R.D."/>
            <person name="David W.J."/>
        </authorList>
    </citation>
    <scope>NUCLEOTIDE SEQUENCE [LARGE SCALE GENOMIC DNA]</scope>
    <source>
        <strain evidence="10">albino</strain>
    </source>
</reference>
<feature type="transmembrane region" description="Helical" evidence="7">
    <location>
        <begin position="330"/>
        <end position="347"/>
    </location>
</feature>
<feature type="transmembrane region" description="Helical" evidence="7">
    <location>
        <begin position="455"/>
        <end position="474"/>
    </location>
</feature>
<dbReference type="EMBL" id="CP042198">
    <property type="protein sequence ID" value="QDS75833.1"/>
    <property type="molecule type" value="Genomic_DNA"/>
</dbReference>
<dbReference type="PANTHER" id="PTHR48022">
    <property type="entry name" value="PLASTIDIC GLUCOSE TRANSPORTER 4"/>
    <property type="match status" value="1"/>
</dbReference>
<feature type="transmembrane region" description="Helical" evidence="7">
    <location>
        <begin position="109"/>
        <end position="130"/>
    </location>
</feature>
<keyword evidence="3" id="KW-0813">Transport</keyword>
<comment type="subcellular location">
    <subcellularLocation>
        <location evidence="1">Membrane</location>
        <topology evidence="1">Multi-pass membrane protein</topology>
    </subcellularLocation>
</comment>
<sequence length="515" mass="56304">MSIFAEPTIETAVGTTTEISRSRRYVSRLVPTKPSTVNLLFFLLAFLQSLMNGYTSSVTNGLNILSSYTDYFVLTTQTLALNTASFWVGGVVSGFFAGWLCDWRGRKETMLWSCVLTIIGAVIQGCAQNIGMFVAARVMIGIAMGVAGVGCGAYLGETVSIQWRAIVLGFYWDCWFVGSLVAAGVTFGTKGIQSTWAWRTPSLLQALTGLLCILVLPFLPESPRWLAYHDRADDALEVLACCHAYGDLTDPIVLTEYREITETLAFEKIAGSVSPKEIFRTPGNRKRIVLALSVAIFAMTMGNNIVTFYLGTLLTLAGVSNADTQLKINIILNVFSLACAFVGTTFADRVGRRWMAILSTSVATLFLFLVGGFSALYGDGTNVSGSYATVAMMFLFMGAYSAGWTPLTILYPVEVLNYSTRATGMGVYTFTTMGVGLLITFAFPYSFEAIGYKTYLINATFNLVTLLFVIFFWVETRGRSLEEVDVLMDGEKHSDVPDVLDVMHGKAAVQRTEVK</sequence>
<dbReference type="STRING" id="50376.A0A517LJL5"/>
<feature type="transmembrane region" description="Helical" evidence="7">
    <location>
        <begin position="168"/>
        <end position="188"/>
    </location>
</feature>
<organism evidence="9 10">
    <name type="scientific">Venturia effusa</name>
    <dbReference type="NCBI Taxonomy" id="50376"/>
    <lineage>
        <taxon>Eukaryota</taxon>
        <taxon>Fungi</taxon>
        <taxon>Dikarya</taxon>
        <taxon>Ascomycota</taxon>
        <taxon>Pezizomycotina</taxon>
        <taxon>Dothideomycetes</taxon>
        <taxon>Pleosporomycetidae</taxon>
        <taxon>Venturiales</taxon>
        <taxon>Venturiaceae</taxon>
        <taxon>Venturia</taxon>
    </lineage>
</organism>
<evidence type="ECO:0000256" key="1">
    <source>
        <dbReference type="ARBA" id="ARBA00004141"/>
    </source>
</evidence>
<dbReference type="InterPro" id="IPR050360">
    <property type="entry name" value="MFS_Sugar_Transporters"/>
</dbReference>
<dbReference type="GO" id="GO:0016020">
    <property type="term" value="C:membrane"/>
    <property type="evidence" value="ECO:0007669"/>
    <property type="project" value="UniProtKB-SubCell"/>
</dbReference>
<comment type="similarity">
    <text evidence="2">Belongs to the major facilitator superfamily. Sugar transporter (TC 2.A.1.1) family.</text>
</comment>
<proteinExistence type="inferred from homology"/>
<dbReference type="InterPro" id="IPR005829">
    <property type="entry name" value="Sugar_transporter_CS"/>
</dbReference>
<dbReference type="Proteomes" id="UP000316270">
    <property type="component" value="Chromosome 14"/>
</dbReference>
<dbReference type="FunFam" id="1.20.1250.20:FF:000134">
    <property type="entry name" value="MFS sugar transporter protein"/>
    <property type="match status" value="1"/>
</dbReference>
<feature type="transmembrane region" description="Helical" evidence="7">
    <location>
        <begin position="200"/>
        <end position="219"/>
    </location>
</feature>
<evidence type="ECO:0000256" key="6">
    <source>
        <dbReference type="ARBA" id="ARBA00023136"/>
    </source>
</evidence>
<dbReference type="AlphaFoldDB" id="A0A517LJL5"/>
<dbReference type="OrthoDB" id="6133115at2759"/>
<keyword evidence="10" id="KW-1185">Reference proteome</keyword>
<accession>A0A517LJL5</accession>